<reference evidence="2 3" key="1">
    <citation type="submission" date="2019-08" db="EMBL/GenBank/DDBJ databases">
        <title>Whole genome of Aphis craccivora.</title>
        <authorList>
            <person name="Voronova N.V."/>
            <person name="Shulinski R.S."/>
            <person name="Bandarenka Y.V."/>
            <person name="Zhorov D.G."/>
            <person name="Warner D."/>
        </authorList>
    </citation>
    <scope>NUCLEOTIDE SEQUENCE [LARGE SCALE GENOMIC DNA]</scope>
    <source>
        <strain evidence="2">180601</strain>
        <tissue evidence="2">Whole Body</tissue>
    </source>
</reference>
<evidence type="ECO:0000256" key="1">
    <source>
        <dbReference type="SAM" id="MobiDB-lite"/>
    </source>
</evidence>
<protein>
    <submittedName>
        <fullName evidence="2">Uncharacterized protein</fullName>
    </submittedName>
</protein>
<accession>A0A6G0Y9P7</accession>
<feature type="compositionally biased region" description="Polar residues" evidence="1">
    <location>
        <begin position="1"/>
        <end position="17"/>
    </location>
</feature>
<evidence type="ECO:0000313" key="2">
    <source>
        <dbReference type="EMBL" id="KAF0751634.1"/>
    </source>
</evidence>
<dbReference type="AlphaFoldDB" id="A0A6G0Y9P7"/>
<sequence>MPLPSTPSDDLSQSPTKNHSDEQQEKIDTENQENNNRSNDGRDGLSLDTWRTCPVSLIRSNPSMRVIYDRGFLNGFYRDTSKQSAVDSSPTELTKTAADVIPGGTKFESPSETVGVTDFAIDLAVDSAFYNAIETALDSAVEVAEISKLAAFQAKAISQYRRS</sequence>
<feature type="compositionally biased region" description="Basic and acidic residues" evidence="1">
    <location>
        <begin position="18"/>
        <end position="29"/>
    </location>
</feature>
<dbReference type="Proteomes" id="UP000478052">
    <property type="component" value="Unassembled WGS sequence"/>
</dbReference>
<organism evidence="2 3">
    <name type="scientific">Aphis craccivora</name>
    <name type="common">Cowpea aphid</name>
    <dbReference type="NCBI Taxonomy" id="307492"/>
    <lineage>
        <taxon>Eukaryota</taxon>
        <taxon>Metazoa</taxon>
        <taxon>Ecdysozoa</taxon>
        <taxon>Arthropoda</taxon>
        <taxon>Hexapoda</taxon>
        <taxon>Insecta</taxon>
        <taxon>Pterygota</taxon>
        <taxon>Neoptera</taxon>
        <taxon>Paraneoptera</taxon>
        <taxon>Hemiptera</taxon>
        <taxon>Sternorrhyncha</taxon>
        <taxon>Aphidomorpha</taxon>
        <taxon>Aphidoidea</taxon>
        <taxon>Aphididae</taxon>
        <taxon>Aphidini</taxon>
        <taxon>Aphis</taxon>
        <taxon>Aphis</taxon>
    </lineage>
</organism>
<name>A0A6G0Y9P7_APHCR</name>
<keyword evidence="3" id="KW-1185">Reference proteome</keyword>
<dbReference type="EMBL" id="VUJU01005314">
    <property type="protein sequence ID" value="KAF0751634.1"/>
    <property type="molecule type" value="Genomic_DNA"/>
</dbReference>
<comment type="caution">
    <text evidence="2">The sequence shown here is derived from an EMBL/GenBank/DDBJ whole genome shotgun (WGS) entry which is preliminary data.</text>
</comment>
<evidence type="ECO:0000313" key="3">
    <source>
        <dbReference type="Proteomes" id="UP000478052"/>
    </source>
</evidence>
<dbReference type="OrthoDB" id="6609798at2759"/>
<feature type="region of interest" description="Disordered" evidence="1">
    <location>
        <begin position="1"/>
        <end position="46"/>
    </location>
</feature>
<gene>
    <name evidence="2" type="ORF">FWK35_00019971</name>
</gene>
<proteinExistence type="predicted"/>